<evidence type="ECO:0000313" key="4">
    <source>
        <dbReference type="Proteomes" id="UP001328107"/>
    </source>
</evidence>
<protein>
    <recommendedName>
        <fullName evidence="2">C2H2-type domain-containing protein</fullName>
    </recommendedName>
</protein>
<evidence type="ECO:0000313" key="3">
    <source>
        <dbReference type="EMBL" id="GMR63290.1"/>
    </source>
</evidence>
<feature type="region of interest" description="Disordered" evidence="1">
    <location>
        <begin position="165"/>
        <end position="201"/>
    </location>
</feature>
<dbReference type="EMBL" id="BTRK01000048">
    <property type="protein sequence ID" value="GMR63290.1"/>
    <property type="molecule type" value="Genomic_DNA"/>
</dbReference>
<organism evidence="3 4">
    <name type="scientific">Pristionchus mayeri</name>
    <dbReference type="NCBI Taxonomy" id="1317129"/>
    <lineage>
        <taxon>Eukaryota</taxon>
        <taxon>Metazoa</taxon>
        <taxon>Ecdysozoa</taxon>
        <taxon>Nematoda</taxon>
        <taxon>Chromadorea</taxon>
        <taxon>Rhabditida</taxon>
        <taxon>Rhabditina</taxon>
        <taxon>Diplogasteromorpha</taxon>
        <taxon>Diplogasteroidea</taxon>
        <taxon>Neodiplogasteridae</taxon>
        <taxon>Pristionchus</taxon>
    </lineage>
</organism>
<feature type="compositionally biased region" description="Basic and acidic residues" evidence="1">
    <location>
        <begin position="169"/>
        <end position="191"/>
    </location>
</feature>
<dbReference type="AlphaFoldDB" id="A0AAN5DHT3"/>
<reference evidence="4" key="1">
    <citation type="submission" date="2022-10" db="EMBL/GenBank/DDBJ databases">
        <title>Genome assembly of Pristionchus species.</title>
        <authorList>
            <person name="Yoshida K."/>
            <person name="Sommer R.J."/>
        </authorList>
    </citation>
    <scope>NUCLEOTIDE SEQUENCE [LARGE SCALE GENOMIC DNA]</scope>
    <source>
        <strain evidence="4">RS5460</strain>
    </source>
</reference>
<feature type="compositionally biased region" description="Basic and acidic residues" evidence="1">
    <location>
        <begin position="421"/>
        <end position="451"/>
    </location>
</feature>
<dbReference type="SMART" id="SM00355">
    <property type="entry name" value="ZnF_C2H2"/>
    <property type="match status" value="2"/>
</dbReference>
<keyword evidence="4" id="KW-1185">Reference proteome</keyword>
<evidence type="ECO:0000259" key="2">
    <source>
        <dbReference type="SMART" id="SM00355"/>
    </source>
</evidence>
<feature type="domain" description="C2H2-type" evidence="2">
    <location>
        <begin position="356"/>
        <end position="380"/>
    </location>
</feature>
<comment type="caution">
    <text evidence="3">The sequence shown here is derived from an EMBL/GenBank/DDBJ whole genome shotgun (WGS) entry which is preliminary data.</text>
</comment>
<feature type="compositionally biased region" description="Basic and acidic residues" evidence="1">
    <location>
        <begin position="461"/>
        <end position="472"/>
    </location>
</feature>
<feature type="region of interest" description="Disordered" evidence="1">
    <location>
        <begin position="421"/>
        <end position="472"/>
    </location>
</feature>
<accession>A0AAN5DHT3</accession>
<evidence type="ECO:0000256" key="1">
    <source>
        <dbReference type="SAM" id="MobiDB-lite"/>
    </source>
</evidence>
<sequence>MPTCIHALEKEGARLEKQAKKKAKAKEGDGWTPSSITAISERDKMHIRPLPMHVESLINYFATVWNGKERETEEAVGKILADALGETKAVKEGEKAFTALPYCRVCDLVYNNIDAFYEHIQSDNHALLKQDDSVPLFEDVGEGVELTRNQVIARSSWGPVLLMEDVQDEKETERAEKSDSKEDESKKEEKKTKKKTGTLTDAQMSSLSAKDIVEHRLLQRPCAVCSRIWKEYGGLISGTTDLSTEFAFRSHPVHPCVALLNVTLECYKNNLEIESDEASRSTSTRPVKYPSREQLKELASHLDQEIPLTLELGDRHCYACMENYQVAMHCRAEEIRMIYDRFMEGCKKRDEEGRRFYCDMCSVVLPSSRHFRLHLLSEGHDKKMGKAPVRQSALYNPLCQLICFIEADSLLPRMKKIVKKEEKKKELSKKEKGEEDSKKEQKMKRGEERNKKEMKKVKGEKKKEDPKMKKERKRMELTIRYEMDPNLGYSEDKRGFLVYRMCPKPKTADGNEKVIKVNRRERTESEKAADEIVNQV</sequence>
<proteinExistence type="predicted"/>
<gene>
    <name evidence="3" type="ORF">PMAYCL1PPCAC_33485</name>
</gene>
<name>A0AAN5DHT3_9BILA</name>
<dbReference type="Proteomes" id="UP001328107">
    <property type="component" value="Unassembled WGS sequence"/>
</dbReference>
<dbReference type="InterPro" id="IPR013087">
    <property type="entry name" value="Znf_C2H2_type"/>
</dbReference>
<feature type="non-terminal residue" evidence="3">
    <location>
        <position position="536"/>
    </location>
</feature>
<feature type="domain" description="C2H2-type" evidence="2">
    <location>
        <begin position="101"/>
        <end position="125"/>
    </location>
</feature>